<evidence type="ECO:0000256" key="3">
    <source>
        <dbReference type="ARBA" id="ARBA00022833"/>
    </source>
</evidence>
<dbReference type="InterPro" id="IPR002219">
    <property type="entry name" value="PKC_DAG/PE"/>
</dbReference>
<dbReference type="PANTHER" id="PTHR32410">
    <property type="entry name" value="CYSTEINE/HISTIDINE-RICH C1 DOMAIN FAMILY PROTEIN"/>
    <property type="match status" value="1"/>
</dbReference>
<keyword evidence="3" id="KW-0862">Zinc</keyword>
<accession>A0A6A2WLT7</accession>
<dbReference type="Proteomes" id="UP000436088">
    <property type="component" value="Unassembled WGS sequence"/>
</dbReference>
<gene>
    <name evidence="7" type="ORF">F3Y22_tig00117048pilonHSYRG00187</name>
</gene>
<dbReference type="AlphaFoldDB" id="A0A6A2WLT7"/>
<feature type="transmembrane region" description="Helical" evidence="4">
    <location>
        <begin position="119"/>
        <end position="138"/>
    </location>
</feature>
<keyword evidence="5" id="KW-0732">Signal</keyword>
<dbReference type="Pfam" id="PF03107">
    <property type="entry name" value="C1_2"/>
    <property type="match status" value="1"/>
</dbReference>
<keyword evidence="1" id="KW-0479">Metal-binding</keyword>
<evidence type="ECO:0000256" key="5">
    <source>
        <dbReference type="SAM" id="SignalP"/>
    </source>
</evidence>
<evidence type="ECO:0000256" key="1">
    <source>
        <dbReference type="ARBA" id="ARBA00022723"/>
    </source>
</evidence>
<dbReference type="SUPFAM" id="SSF57889">
    <property type="entry name" value="Cysteine-rich domain"/>
    <property type="match status" value="3"/>
</dbReference>
<dbReference type="InterPro" id="IPR053192">
    <property type="entry name" value="Vacuole_Formation_Reg"/>
</dbReference>
<evidence type="ECO:0000256" key="2">
    <source>
        <dbReference type="ARBA" id="ARBA00022737"/>
    </source>
</evidence>
<keyword evidence="4" id="KW-0472">Membrane</keyword>
<dbReference type="GO" id="GO:0046872">
    <property type="term" value="F:metal ion binding"/>
    <property type="evidence" value="ECO:0007669"/>
    <property type="project" value="UniProtKB-KW"/>
</dbReference>
<sequence>MLNNVHDVICTLLLIPAATHPHDYSCYLCKIQWDGFVYSCSLCNFELTLDDFLKPKEITVSIHGHPGILVLKQISFICDFCGITGDHSPYLCTTFNLVKMISLKIGCARFVTRTSIQGMAVTVVLIPVAIILLMYIVLPIKRFGMEKLSCEHMVAVEIKHAYHDHNLRLIFSGEVKDNSQCDGCMRLISTLFYSCEQSRGVTIQYAMLAGLLTMDLATNATTKIADSSFDATFDDGKILEDIDERFKEALHESLNLIIEVVKQTSIGEQTVTTEIKHEYHDHNLRLTFSGEIEDDSQCNGCRRPISAHFYSCDQCKFFLHKACSELSKEKGHPFHKHVLTLTNTSLNPVDNYSICYGCSRPFHGFSYRCYNEDFKSYFIWDIRCISLSDTLEHPSHEHSLCLVHNFRMKYCSGGLGVIWKDKVAYRCMKHYDFVLDMECVTLPLTASYKNDRHPLTYSDDSSSSHSQCY</sequence>
<reference evidence="7" key="1">
    <citation type="submission" date="2019-09" db="EMBL/GenBank/DDBJ databases">
        <title>Draft genome information of white flower Hibiscus syriacus.</title>
        <authorList>
            <person name="Kim Y.-M."/>
        </authorList>
    </citation>
    <scope>NUCLEOTIDE SEQUENCE [LARGE SCALE GENOMIC DNA]</scope>
    <source>
        <strain evidence="7">YM2019G1</strain>
    </source>
</reference>
<comment type="caution">
    <text evidence="7">The sequence shown here is derived from an EMBL/GenBank/DDBJ whole genome shotgun (WGS) entry which is preliminary data.</text>
</comment>
<keyword evidence="4" id="KW-1133">Transmembrane helix</keyword>
<protein>
    <recommendedName>
        <fullName evidence="6">Phorbol-ester/DAG-type domain-containing protein</fullName>
    </recommendedName>
</protein>
<keyword evidence="8" id="KW-1185">Reference proteome</keyword>
<proteinExistence type="predicted"/>
<evidence type="ECO:0000313" key="7">
    <source>
        <dbReference type="EMBL" id="KAE8654400.1"/>
    </source>
</evidence>
<dbReference type="EMBL" id="VEPZ02001787">
    <property type="protein sequence ID" value="KAE8654400.1"/>
    <property type="molecule type" value="Genomic_DNA"/>
</dbReference>
<dbReference type="PROSITE" id="PS50081">
    <property type="entry name" value="ZF_DAG_PE_2"/>
    <property type="match status" value="1"/>
</dbReference>
<evidence type="ECO:0000259" key="6">
    <source>
        <dbReference type="PROSITE" id="PS50081"/>
    </source>
</evidence>
<keyword evidence="2" id="KW-0677">Repeat</keyword>
<evidence type="ECO:0000313" key="8">
    <source>
        <dbReference type="Proteomes" id="UP000436088"/>
    </source>
</evidence>
<feature type="signal peptide" evidence="5">
    <location>
        <begin position="1"/>
        <end position="21"/>
    </location>
</feature>
<dbReference type="PANTHER" id="PTHR32410:SF163">
    <property type="entry name" value="DC1 DOMAIN-CONTAINING PROTEIN"/>
    <property type="match status" value="1"/>
</dbReference>
<evidence type="ECO:0000256" key="4">
    <source>
        <dbReference type="SAM" id="Phobius"/>
    </source>
</evidence>
<dbReference type="InterPro" id="IPR046349">
    <property type="entry name" value="C1-like_sf"/>
</dbReference>
<feature type="domain" description="Phorbol-ester/DAG-type" evidence="6">
    <location>
        <begin position="276"/>
        <end position="331"/>
    </location>
</feature>
<organism evidence="7 8">
    <name type="scientific">Hibiscus syriacus</name>
    <name type="common">Rose of Sharon</name>
    <dbReference type="NCBI Taxonomy" id="106335"/>
    <lineage>
        <taxon>Eukaryota</taxon>
        <taxon>Viridiplantae</taxon>
        <taxon>Streptophyta</taxon>
        <taxon>Embryophyta</taxon>
        <taxon>Tracheophyta</taxon>
        <taxon>Spermatophyta</taxon>
        <taxon>Magnoliopsida</taxon>
        <taxon>eudicotyledons</taxon>
        <taxon>Gunneridae</taxon>
        <taxon>Pentapetalae</taxon>
        <taxon>rosids</taxon>
        <taxon>malvids</taxon>
        <taxon>Malvales</taxon>
        <taxon>Malvaceae</taxon>
        <taxon>Malvoideae</taxon>
        <taxon>Hibiscus</taxon>
    </lineage>
</organism>
<feature type="chain" id="PRO_5025678086" description="Phorbol-ester/DAG-type domain-containing protein" evidence="5">
    <location>
        <begin position="22"/>
        <end position="469"/>
    </location>
</feature>
<keyword evidence="4" id="KW-0812">Transmembrane</keyword>
<name>A0A6A2WLT7_HIBSY</name>
<dbReference type="InterPro" id="IPR004146">
    <property type="entry name" value="DC1"/>
</dbReference>